<evidence type="ECO:0000256" key="1">
    <source>
        <dbReference type="SAM" id="MobiDB-lite"/>
    </source>
</evidence>
<dbReference type="RefSeq" id="WP_334480645.1">
    <property type="nucleotide sequence ID" value="NZ_JAZHRV010000001.1"/>
</dbReference>
<gene>
    <name evidence="3" type="ORF">V1286_003067</name>
</gene>
<dbReference type="EMBL" id="JAZHRV010000001">
    <property type="protein sequence ID" value="MEH2555538.1"/>
    <property type="molecule type" value="Genomic_DNA"/>
</dbReference>
<evidence type="ECO:0000256" key="2">
    <source>
        <dbReference type="SAM" id="SignalP"/>
    </source>
</evidence>
<protein>
    <submittedName>
        <fullName evidence="3">Uncharacterized protein</fullName>
    </submittedName>
</protein>
<evidence type="ECO:0000313" key="4">
    <source>
        <dbReference type="Proteomes" id="UP001364224"/>
    </source>
</evidence>
<keyword evidence="4" id="KW-1185">Reference proteome</keyword>
<comment type="caution">
    <text evidence="3">The sequence shown here is derived from an EMBL/GenBank/DDBJ whole genome shotgun (WGS) entry which is preliminary data.</text>
</comment>
<feature type="region of interest" description="Disordered" evidence="1">
    <location>
        <begin position="73"/>
        <end position="92"/>
    </location>
</feature>
<feature type="signal peptide" evidence="2">
    <location>
        <begin position="1"/>
        <end position="21"/>
    </location>
</feature>
<evidence type="ECO:0000313" key="3">
    <source>
        <dbReference type="EMBL" id="MEH2555538.1"/>
    </source>
</evidence>
<keyword evidence="2" id="KW-0732">Signal</keyword>
<reference evidence="3 4" key="1">
    <citation type="submission" date="2024-02" db="EMBL/GenBank/DDBJ databases">
        <title>Adaptive strategies in a cosmopolitan and abundant soil bacterium.</title>
        <authorList>
            <person name="Carini P."/>
        </authorList>
    </citation>
    <scope>NUCLEOTIDE SEQUENCE [LARGE SCALE GENOMIC DNA]</scope>
    <source>
        <strain evidence="3 4">AZCC 1608</strain>
    </source>
</reference>
<feature type="chain" id="PRO_5046434448" evidence="2">
    <location>
        <begin position="22"/>
        <end position="92"/>
    </location>
</feature>
<name>A0ABU8BAH8_9BRAD</name>
<proteinExistence type="predicted"/>
<organism evidence="3 4">
    <name type="scientific">Bradyrhizobium algeriense</name>
    <dbReference type="NCBI Taxonomy" id="634784"/>
    <lineage>
        <taxon>Bacteria</taxon>
        <taxon>Pseudomonadati</taxon>
        <taxon>Pseudomonadota</taxon>
        <taxon>Alphaproteobacteria</taxon>
        <taxon>Hyphomicrobiales</taxon>
        <taxon>Nitrobacteraceae</taxon>
        <taxon>Bradyrhizobium</taxon>
    </lineage>
</organism>
<sequence>MGLRWICVLALCLGTSSAGFAGEQSGVLRRISCPVVRYYVAQYSASAAEQWARGKGASDAEIEAARRCLRPDTTRTAKAAPSRPLALGTYGW</sequence>
<accession>A0ABU8BAH8</accession>
<dbReference type="Proteomes" id="UP001364224">
    <property type="component" value="Unassembled WGS sequence"/>
</dbReference>